<dbReference type="RefSeq" id="WP_052330605.1">
    <property type="nucleotide sequence ID" value="NZ_CYZV01000019.1"/>
</dbReference>
<dbReference type="EMBL" id="CYZV01000019">
    <property type="protein sequence ID" value="CUO29493.1"/>
    <property type="molecule type" value="Genomic_DNA"/>
</dbReference>
<reference evidence="1 2" key="1">
    <citation type="submission" date="2015-09" db="EMBL/GenBank/DDBJ databases">
        <authorList>
            <consortium name="Pathogen Informatics"/>
        </authorList>
    </citation>
    <scope>NUCLEOTIDE SEQUENCE [LARGE SCALE GENOMIC DNA]</scope>
    <source>
        <strain evidence="1 2">2789STDY5834855</strain>
    </source>
</reference>
<name>A0A174DVJ2_9CLOT</name>
<organism evidence="1 2">
    <name type="scientific">Clostridium disporicum</name>
    <dbReference type="NCBI Taxonomy" id="84024"/>
    <lineage>
        <taxon>Bacteria</taxon>
        <taxon>Bacillati</taxon>
        <taxon>Bacillota</taxon>
        <taxon>Clostridia</taxon>
        <taxon>Eubacteriales</taxon>
        <taxon>Clostridiaceae</taxon>
        <taxon>Clostridium</taxon>
    </lineage>
</organism>
<accession>A0A174DVJ2</accession>
<sequence>MSYDGEKENIAEILEKVFDKFEKELNEMSPEEKGSEFEYGKYMVISDKGQETEEVYGIFDYEIDALRRYNEVKTKKRKKSVCIIKADIEFIYLEGVRFIFAYKEV</sequence>
<protein>
    <submittedName>
        <fullName evidence="1">Uncharacterized protein</fullName>
    </submittedName>
</protein>
<evidence type="ECO:0000313" key="2">
    <source>
        <dbReference type="Proteomes" id="UP000095558"/>
    </source>
</evidence>
<proteinExistence type="predicted"/>
<dbReference type="GeneID" id="83013553"/>
<dbReference type="Proteomes" id="UP000095558">
    <property type="component" value="Unassembled WGS sequence"/>
</dbReference>
<dbReference type="AlphaFoldDB" id="A0A174DVJ2"/>
<gene>
    <name evidence="1" type="ORF">ERS852470_01932</name>
</gene>
<evidence type="ECO:0000313" key="1">
    <source>
        <dbReference type="EMBL" id="CUO29493.1"/>
    </source>
</evidence>